<sequence>MNAIKGVLVGLAATAVLFGGAAQAFAAPAPAQSAEVSADLTGEVVAVVKGKSIKVKVDASTTVDVDYDVVKTIISGELKVGASVDVKGLKLGGKIFALGIIVLK</sequence>
<dbReference type="EMBL" id="FOYL01000003">
    <property type="protein sequence ID" value="SFR09645.1"/>
    <property type="molecule type" value="Genomic_DNA"/>
</dbReference>
<organism evidence="2 3">
    <name type="scientific">Lentzea waywayandensis</name>
    <dbReference type="NCBI Taxonomy" id="84724"/>
    <lineage>
        <taxon>Bacteria</taxon>
        <taxon>Bacillati</taxon>
        <taxon>Actinomycetota</taxon>
        <taxon>Actinomycetes</taxon>
        <taxon>Pseudonocardiales</taxon>
        <taxon>Pseudonocardiaceae</taxon>
        <taxon>Lentzea</taxon>
    </lineage>
</organism>
<dbReference type="OrthoDB" id="3699151at2"/>
<feature type="chain" id="PRO_5011751237" description="DUF5666 domain-containing protein" evidence="1">
    <location>
        <begin position="27"/>
        <end position="104"/>
    </location>
</feature>
<evidence type="ECO:0000313" key="3">
    <source>
        <dbReference type="Proteomes" id="UP000198583"/>
    </source>
</evidence>
<protein>
    <recommendedName>
        <fullName evidence="4">DUF5666 domain-containing protein</fullName>
    </recommendedName>
</protein>
<accession>A0A1I6DW29</accession>
<proteinExistence type="predicted"/>
<evidence type="ECO:0008006" key="4">
    <source>
        <dbReference type="Google" id="ProtNLM"/>
    </source>
</evidence>
<name>A0A1I6DW29_9PSEU</name>
<keyword evidence="1" id="KW-0732">Signal</keyword>
<reference evidence="3" key="1">
    <citation type="submission" date="2016-10" db="EMBL/GenBank/DDBJ databases">
        <authorList>
            <person name="Varghese N."/>
            <person name="Submissions S."/>
        </authorList>
    </citation>
    <scope>NUCLEOTIDE SEQUENCE [LARGE SCALE GENOMIC DNA]</scope>
    <source>
        <strain evidence="3">DSM 44232</strain>
    </source>
</reference>
<dbReference type="RefSeq" id="WP_093591508.1">
    <property type="nucleotide sequence ID" value="NZ_FOYL01000003.1"/>
</dbReference>
<dbReference type="STRING" id="84724.SAMN04488564_103189"/>
<evidence type="ECO:0000313" key="2">
    <source>
        <dbReference type="EMBL" id="SFR09645.1"/>
    </source>
</evidence>
<keyword evidence="3" id="KW-1185">Reference proteome</keyword>
<gene>
    <name evidence="2" type="ORF">SAMN04488564_103189</name>
</gene>
<dbReference type="AlphaFoldDB" id="A0A1I6DW29"/>
<feature type="signal peptide" evidence="1">
    <location>
        <begin position="1"/>
        <end position="26"/>
    </location>
</feature>
<evidence type="ECO:0000256" key="1">
    <source>
        <dbReference type="SAM" id="SignalP"/>
    </source>
</evidence>
<dbReference type="Proteomes" id="UP000198583">
    <property type="component" value="Unassembled WGS sequence"/>
</dbReference>